<dbReference type="HOGENOM" id="CLU_3237296_0_0_9"/>
<accession>G8PAI3</accession>
<evidence type="ECO:0000313" key="2">
    <source>
        <dbReference type="EMBL" id="AEV95772.1"/>
    </source>
</evidence>
<gene>
    <name evidence="2" type="ordered locus">PECL_1553</name>
</gene>
<dbReference type="PATRIC" id="fig|701521.8.peg.1456"/>
<protein>
    <submittedName>
        <fullName evidence="2">Uncharacterized protein</fullName>
    </submittedName>
</protein>
<evidence type="ECO:0000256" key="1">
    <source>
        <dbReference type="SAM" id="MobiDB-lite"/>
    </source>
</evidence>
<dbReference type="Proteomes" id="UP000005444">
    <property type="component" value="Chromosome"/>
</dbReference>
<reference evidence="2 3" key="1">
    <citation type="journal article" date="2012" name="J. Bacteriol.">
        <title>Complete Genome Sequence of the Beer Spoilage Organism Pediococcus claussenii ATCC BAA-344T.</title>
        <authorList>
            <person name="Pittet V."/>
            <person name="Abegunde T."/>
            <person name="Marfleet T."/>
            <person name="Haakensen M."/>
            <person name="Morrow K."/>
            <person name="Jayaprakash T."/>
            <person name="Schroeder K."/>
            <person name="Trost B."/>
            <person name="Byrns S."/>
            <person name="Bergsveinson J."/>
            <person name="Kusalik A."/>
            <person name="Ziola B."/>
        </authorList>
    </citation>
    <scope>NUCLEOTIDE SEQUENCE [LARGE SCALE GENOMIC DNA]</scope>
    <source>
        <strain evidence="2 3">ATCC BAA-344</strain>
    </source>
</reference>
<dbReference type="KEGG" id="pce:PECL_1553"/>
<proteinExistence type="predicted"/>
<evidence type="ECO:0000313" key="3">
    <source>
        <dbReference type="Proteomes" id="UP000005444"/>
    </source>
</evidence>
<sequence length="43" mass="4816">MDYLFLAERDRKNEATKTKITAPKIDGTSAMPARYGPQDPSMV</sequence>
<feature type="region of interest" description="Disordered" evidence="1">
    <location>
        <begin position="15"/>
        <end position="43"/>
    </location>
</feature>
<dbReference type="AlphaFoldDB" id="G8PAI3"/>
<name>G8PAI3_PEDCP</name>
<keyword evidence="3" id="KW-1185">Reference proteome</keyword>
<organism evidence="2 3">
    <name type="scientific">Pediococcus claussenii (strain ATCC BAA-344 / DSM 14800 / JCM 18046 / KCTC 3811 / LMG 21948 / P06)</name>
    <dbReference type="NCBI Taxonomy" id="701521"/>
    <lineage>
        <taxon>Bacteria</taxon>
        <taxon>Bacillati</taxon>
        <taxon>Bacillota</taxon>
        <taxon>Bacilli</taxon>
        <taxon>Lactobacillales</taxon>
        <taxon>Lactobacillaceae</taxon>
        <taxon>Pediococcus</taxon>
    </lineage>
</organism>
<dbReference type="EMBL" id="CP003137">
    <property type="protein sequence ID" value="AEV95772.1"/>
    <property type="molecule type" value="Genomic_DNA"/>
</dbReference>